<evidence type="ECO:0000256" key="2">
    <source>
        <dbReference type="ARBA" id="ARBA00022771"/>
    </source>
</evidence>
<dbReference type="Proteomes" id="UP001158576">
    <property type="component" value="Chromosome 2"/>
</dbReference>
<evidence type="ECO:0000256" key="3">
    <source>
        <dbReference type="ARBA" id="ARBA00022833"/>
    </source>
</evidence>
<evidence type="ECO:0000313" key="6">
    <source>
        <dbReference type="Proteomes" id="UP001158576"/>
    </source>
</evidence>
<evidence type="ECO:0000259" key="4">
    <source>
        <dbReference type="SMART" id="SM00154"/>
    </source>
</evidence>
<organism evidence="5 6">
    <name type="scientific">Oikopleura dioica</name>
    <name type="common">Tunicate</name>
    <dbReference type="NCBI Taxonomy" id="34765"/>
    <lineage>
        <taxon>Eukaryota</taxon>
        <taxon>Metazoa</taxon>
        <taxon>Chordata</taxon>
        <taxon>Tunicata</taxon>
        <taxon>Appendicularia</taxon>
        <taxon>Copelata</taxon>
        <taxon>Oikopleuridae</taxon>
        <taxon>Oikopleura</taxon>
    </lineage>
</organism>
<dbReference type="SMART" id="SM00154">
    <property type="entry name" value="ZnF_AN1"/>
    <property type="match status" value="1"/>
</dbReference>
<evidence type="ECO:0000256" key="1">
    <source>
        <dbReference type="ARBA" id="ARBA00022723"/>
    </source>
</evidence>
<sequence length="184" mass="20145">MPVYSSEKCSVDGCGLKGQKVTCEFCKNLFCLQHRHTDDHSCGEYEKVLDAKRAEKGVITQETKATIEALKNLVSTITTPSTKTATSKKKLSDKQRAMAAKVRLMKLKATAKGPGFVPMSERIFFQIGEKRIFCGLDFTIARLAGLAECSGLATINDFPLEAESVIRELIDLGILINGDELVAL</sequence>
<dbReference type="PANTHER" id="PTHR14677:SF20">
    <property type="entry name" value="ZINC FINGER AN1-TYPE CONTAINING 2A-RELATED"/>
    <property type="match status" value="1"/>
</dbReference>
<dbReference type="EMBL" id="OU015567">
    <property type="protein sequence ID" value="CAG5109428.1"/>
    <property type="molecule type" value="Genomic_DNA"/>
</dbReference>
<proteinExistence type="predicted"/>
<dbReference type="PANTHER" id="PTHR14677">
    <property type="entry name" value="ARSENITE INDUCUBLE RNA ASSOCIATED PROTEIN AIP-1-RELATED"/>
    <property type="match status" value="1"/>
</dbReference>
<dbReference type="Pfam" id="PF01428">
    <property type="entry name" value="zf-AN1"/>
    <property type="match status" value="1"/>
</dbReference>
<dbReference type="InterPro" id="IPR035896">
    <property type="entry name" value="AN1-like_Znf"/>
</dbReference>
<protein>
    <submittedName>
        <fullName evidence="5">Oidioi.mRNA.OKI2018_I69.chr2.g3966.t1.cds</fullName>
    </submittedName>
</protein>
<dbReference type="SUPFAM" id="SSF118310">
    <property type="entry name" value="AN1-like Zinc finger"/>
    <property type="match status" value="1"/>
</dbReference>
<accession>A0ABN7SVP9</accession>
<feature type="domain" description="AN1-type" evidence="4">
    <location>
        <begin position="9"/>
        <end position="47"/>
    </location>
</feature>
<keyword evidence="1" id="KW-0479">Metal-binding</keyword>
<dbReference type="Gene3D" id="4.10.1110.10">
    <property type="entry name" value="AN1-like Zinc finger"/>
    <property type="match status" value="1"/>
</dbReference>
<dbReference type="InterPro" id="IPR000058">
    <property type="entry name" value="Znf_AN1"/>
</dbReference>
<reference evidence="5 6" key="1">
    <citation type="submission" date="2021-04" db="EMBL/GenBank/DDBJ databases">
        <authorList>
            <person name="Bliznina A."/>
        </authorList>
    </citation>
    <scope>NUCLEOTIDE SEQUENCE [LARGE SCALE GENOMIC DNA]</scope>
</reference>
<name>A0ABN7SVP9_OIKDI</name>
<keyword evidence="2" id="KW-0863">Zinc-finger</keyword>
<gene>
    <name evidence="5" type="ORF">OKIOD_LOCUS12731</name>
</gene>
<evidence type="ECO:0000313" key="5">
    <source>
        <dbReference type="EMBL" id="CAG5109428.1"/>
    </source>
</evidence>
<keyword evidence="6" id="KW-1185">Reference proteome</keyword>
<keyword evidence="3" id="KW-0862">Zinc</keyword>